<accession>A0AAW2SL60</accession>
<organism evidence="1">
    <name type="scientific">Sesamum radiatum</name>
    <name type="common">Black benniseed</name>
    <dbReference type="NCBI Taxonomy" id="300843"/>
    <lineage>
        <taxon>Eukaryota</taxon>
        <taxon>Viridiplantae</taxon>
        <taxon>Streptophyta</taxon>
        <taxon>Embryophyta</taxon>
        <taxon>Tracheophyta</taxon>
        <taxon>Spermatophyta</taxon>
        <taxon>Magnoliopsida</taxon>
        <taxon>eudicotyledons</taxon>
        <taxon>Gunneridae</taxon>
        <taxon>Pentapetalae</taxon>
        <taxon>asterids</taxon>
        <taxon>lamiids</taxon>
        <taxon>Lamiales</taxon>
        <taxon>Pedaliaceae</taxon>
        <taxon>Sesamum</taxon>
    </lineage>
</organism>
<dbReference type="EMBL" id="JACGWJ010000010">
    <property type="protein sequence ID" value="KAL0392820.1"/>
    <property type="molecule type" value="Genomic_DNA"/>
</dbReference>
<reference evidence="1" key="2">
    <citation type="journal article" date="2024" name="Plant">
        <title>Genomic evolution and insights into agronomic trait innovations of Sesamum species.</title>
        <authorList>
            <person name="Miao H."/>
            <person name="Wang L."/>
            <person name="Qu L."/>
            <person name="Liu H."/>
            <person name="Sun Y."/>
            <person name="Le M."/>
            <person name="Wang Q."/>
            <person name="Wei S."/>
            <person name="Zheng Y."/>
            <person name="Lin W."/>
            <person name="Duan Y."/>
            <person name="Cao H."/>
            <person name="Xiong S."/>
            <person name="Wang X."/>
            <person name="Wei L."/>
            <person name="Li C."/>
            <person name="Ma Q."/>
            <person name="Ju M."/>
            <person name="Zhao R."/>
            <person name="Li G."/>
            <person name="Mu C."/>
            <person name="Tian Q."/>
            <person name="Mei H."/>
            <person name="Zhang T."/>
            <person name="Gao T."/>
            <person name="Zhang H."/>
        </authorList>
    </citation>
    <scope>NUCLEOTIDE SEQUENCE</scope>
    <source>
        <strain evidence="1">G02</strain>
    </source>
</reference>
<name>A0AAW2SL60_SESRA</name>
<gene>
    <name evidence="1" type="ORF">Sradi_2504800</name>
</gene>
<dbReference type="AlphaFoldDB" id="A0AAW2SL60"/>
<proteinExistence type="predicted"/>
<protein>
    <submittedName>
        <fullName evidence="1">Uncharacterized protein</fullName>
    </submittedName>
</protein>
<comment type="caution">
    <text evidence="1">The sequence shown here is derived from an EMBL/GenBank/DDBJ whole genome shotgun (WGS) entry which is preliminary data.</text>
</comment>
<evidence type="ECO:0000313" key="1">
    <source>
        <dbReference type="EMBL" id="KAL0392820.1"/>
    </source>
</evidence>
<reference evidence="1" key="1">
    <citation type="submission" date="2020-06" db="EMBL/GenBank/DDBJ databases">
        <authorList>
            <person name="Li T."/>
            <person name="Hu X."/>
            <person name="Zhang T."/>
            <person name="Song X."/>
            <person name="Zhang H."/>
            <person name="Dai N."/>
            <person name="Sheng W."/>
            <person name="Hou X."/>
            <person name="Wei L."/>
        </authorList>
    </citation>
    <scope>NUCLEOTIDE SEQUENCE</scope>
    <source>
        <strain evidence="1">G02</strain>
        <tissue evidence="1">Leaf</tissue>
    </source>
</reference>
<sequence length="54" mass="5958">MGAPVDEQAGIPFTKGVMANKLPVNCRTPTIAEYDATTNPQEHQYRFENAALLH</sequence>